<dbReference type="Gene3D" id="3.40.50.300">
    <property type="entry name" value="P-loop containing nucleotide triphosphate hydrolases"/>
    <property type="match status" value="1"/>
</dbReference>
<gene>
    <name evidence="2" type="ordered locus">Clim_0867</name>
</gene>
<dbReference type="HOGENOM" id="CLU_043725_2_0_10"/>
<dbReference type="AlphaFoldDB" id="B3EIB6"/>
<dbReference type="SUPFAM" id="SSF52540">
    <property type="entry name" value="P-loop containing nucleoside triphosphate hydrolases"/>
    <property type="match status" value="1"/>
</dbReference>
<accession>B3EIB6</accession>
<dbReference type="Gene3D" id="1.20.5.170">
    <property type="match status" value="1"/>
</dbReference>
<name>B3EIB6_CHLL2</name>
<dbReference type="InterPro" id="IPR005129">
    <property type="entry name" value="GTPase_ArgK"/>
</dbReference>
<dbReference type="Gene3D" id="1.10.287.130">
    <property type="match status" value="1"/>
</dbReference>
<evidence type="ECO:0000256" key="1">
    <source>
        <dbReference type="ARBA" id="ARBA00009625"/>
    </source>
</evidence>
<dbReference type="GO" id="GO:0003924">
    <property type="term" value="F:GTPase activity"/>
    <property type="evidence" value="ECO:0007669"/>
    <property type="project" value="InterPro"/>
</dbReference>
<dbReference type="PANTHER" id="PTHR23408">
    <property type="entry name" value="METHYLMALONYL-COA MUTASE"/>
    <property type="match status" value="1"/>
</dbReference>
<proteinExistence type="inferred from homology"/>
<dbReference type="NCBIfam" id="NF006958">
    <property type="entry name" value="PRK09435.1"/>
    <property type="match status" value="1"/>
</dbReference>
<dbReference type="EMBL" id="CP001097">
    <property type="protein sequence ID" value="ACD89946.1"/>
    <property type="molecule type" value="Genomic_DNA"/>
</dbReference>
<protein>
    <submittedName>
        <fullName evidence="2">LAO/AO transport system ATPase</fullName>
    </submittedName>
</protein>
<dbReference type="CDD" id="cd03114">
    <property type="entry name" value="MMAA-like"/>
    <property type="match status" value="1"/>
</dbReference>
<dbReference type="STRING" id="290315.Clim_0867"/>
<dbReference type="GO" id="GO:0005525">
    <property type="term" value="F:GTP binding"/>
    <property type="evidence" value="ECO:0007669"/>
    <property type="project" value="InterPro"/>
</dbReference>
<dbReference type="eggNOG" id="COG1703">
    <property type="taxonomic scope" value="Bacteria"/>
</dbReference>
<dbReference type="NCBIfam" id="TIGR00750">
    <property type="entry name" value="lao"/>
    <property type="match status" value="1"/>
</dbReference>
<organism evidence="2 3">
    <name type="scientific">Chlorobium limicola (strain DSM 245 / NBRC 103803 / 6330)</name>
    <dbReference type="NCBI Taxonomy" id="290315"/>
    <lineage>
        <taxon>Bacteria</taxon>
        <taxon>Pseudomonadati</taxon>
        <taxon>Chlorobiota</taxon>
        <taxon>Chlorobiia</taxon>
        <taxon>Chlorobiales</taxon>
        <taxon>Chlorobiaceae</taxon>
        <taxon>Chlorobium/Pelodictyon group</taxon>
        <taxon>Chlorobium</taxon>
    </lineage>
</organism>
<evidence type="ECO:0000313" key="3">
    <source>
        <dbReference type="Proteomes" id="UP000008841"/>
    </source>
</evidence>
<dbReference type="KEGG" id="cli:Clim_0867"/>
<dbReference type="OrthoDB" id="9778292at2"/>
<dbReference type="RefSeq" id="WP_012465825.1">
    <property type="nucleotide sequence ID" value="NC_010803.1"/>
</dbReference>
<reference evidence="2 3" key="1">
    <citation type="submission" date="2008-05" db="EMBL/GenBank/DDBJ databases">
        <title>Complete sequence of Chlorobium limicola DSM 245.</title>
        <authorList>
            <consortium name="US DOE Joint Genome Institute"/>
            <person name="Lucas S."/>
            <person name="Copeland A."/>
            <person name="Lapidus A."/>
            <person name="Glavina del Rio T."/>
            <person name="Dalin E."/>
            <person name="Tice H."/>
            <person name="Bruce D."/>
            <person name="Goodwin L."/>
            <person name="Pitluck S."/>
            <person name="Schmutz J."/>
            <person name="Larimer F."/>
            <person name="Land M."/>
            <person name="Hauser L."/>
            <person name="Kyrpides N."/>
            <person name="Ovchinnikova G."/>
            <person name="Zhao F."/>
            <person name="Li T."/>
            <person name="Liu Z."/>
            <person name="Overmann J."/>
            <person name="Bryant D.A."/>
            <person name="Richardson P."/>
        </authorList>
    </citation>
    <scope>NUCLEOTIDE SEQUENCE [LARGE SCALE GENOMIC DNA]</scope>
    <source>
        <strain evidence="3">DSM 245 / NBRC 103803 / 6330</strain>
    </source>
</reference>
<evidence type="ECO:0000313" key="2">
    <source>
        <dbReference type="EMBL" id="ACD89946.1"/>
    </source>
</evidence>
<dbReference type="PANTHER" id="PTHR23408:SF3">
    <property type="entry name" value="METHYLMALONIC ACIDURIA TYPE A PROTEIN, MITOCHONDRIAL"/>
    <property type="match status" value="1"/>
</dbReference>
<sequence>MQKSVKPYEPGIDEMVAGILGRDRQMLSRAITLIESSRKEHETKAHDILDRCLAVKKETIRIGITGSPGAGKSTFIETLGETIINEGHRLAVLAIDPSSSRSRGSILGDKARMEKLAARSEAFIRPTPSSGHLGGTSPKTHEAIVLCESAGFDVILVETVGVGQSEIMIDSMVDFILLLMLPGSGDELQGIKRGIMEIADAIAITKADGNQGALANVSKADFAAALHMLPPKHPFHERKVFLTSAITGTGITDVWQEIQSTVTAMRNRGILQERRQEQLKQLLHTVLDAMLKSRFFSDPCVQGVQSEIERLVLSGTLSPFSGAKSLLDAFQRAE</sequence>
<comment type="similarity">
    <text evidence="1">Belongs to the SIMIBI class G3E GTPase family. ArgK/MeaB subfamily.</text>
</comment>
<dbReference type="InterPro" id="IPR027417">
    <property type="entry name" value="P-loop_NTPase"/>
</dbReference>
<dbReference type="Proteomes" id="UP000008841">
    <property type="component" value="Chromosome"/>
</dbReference>
<dbReference type="GO" id="GO:0005737">
    <property type="term" value="C:cytoplasm"/>
    <property type="evidence" value="ECO:0007669"/>
    <property type="project" value="TreeGrafter"/>
</dbReference>
<dbReference type="Pfam" id="PF03308">
    <property type="entry name" value="MeaB"/>
    <property type="match status" value="1"/>
</dbReference>